<dbReference type="SUPFAM" id="SSF141072">
    <property type="entry name" value="CalX-like"/>
    <property type="match status" value="1"/>
</dbReference>
<evidence type="ECO:0000313" key="4">
    <source>
        <dbReference type="Proteomes" id="UP000216446"/>
    </source>
</evidence>
<feature type="domain" description="DUF7619" evidence="2">
    <location>
        <begin position="1206"/>
        <end position="1255"/>
    </location>
</feature>
<evidence type="ECO:0000313" key="3">
    <source>
        <dbReference type="EMBL" id="OZC03605.1"/>
    </source>
</evidence>
<comment type="caution">
    <text evidence="3">The sequence shown here is derived from an EMBL/GenBank/DDBJ whole genome shotgun (WGS) entry which is preliminary data.</text>
</comment>
<dbReference type="OrthoDB" id="9805017at2"/>
<dbReference type="InterPro" id="IPR055353">
    <property type="entry name" value="DUF7619"/>
</dbReference>
<protein>
    <recommendedName>
        <fullName evidence="2">DUF7619 domain-containing protein</fullName>
    </recommendedName>
</protein>
<dbReference type="Pfam" id="PF24595">
    <property type="entry name" value="DUF7619"/>
    <property type="match status" value="1"/>
</dbReference>
<evidence type="ECO:0000256" key="1">
    <source>
        <dbReference type="SAM" id="SignalP"/>
    </source>
</evidence>
<reference evidence="3 4" key="1">
    <citation type="submission" date="2016-11" db="EMBL/GenBank/DDBJ databases">
        <title>Study of marine rhodopsin-containing bacteria.</title>
        <authorList>
            <person name="Yoshizawa S."/>
            <person name="Kumagai Y."/>
            <person name="Kogure K."/>
        </authorList>
    </citation>
    <scope>NUCLEOTIDE SEQUENCE [LARGE SCALE GENOMIC DNA]</scope>
    <source>
        <strain evidence="3 4">SG-29</strain>
    </source>
</reference>
<feature type="chain" id="PRO_5012875900" description="DUF7619 domain-containing protein" evidence="1">
    <location>
        <begin position="21"/>
        <end position="1448"/>
    </location>
</feature>
<dbReference type="InParanoid" id="A0A259U0Q6"/>
<dbReference type="InterPro" id="IPR038081">
    <property type="entry name" value="CalX-like_sf"/>
</dbReference>
<organism evidence="3 4">
    <name type="scientific">Rubricoccus marinus</name>
    <dbReference type="NCBI Taxonomy" id="716817"/>
    <lineage>
        <taxon>Bacteria</taxon>
        <taxon>Pseudomonadati</taxon>
        <taxon>Rhodothermota</taxon>
        <taxon>Rhodothermia</taxon>
        <taxon>Rhodothermales</taxon>
        <taxon>Rubricoccaceae</taxon>
        <taxon>Rubricoccus</taxon>
    </lineage>
</organism>
<sequence length="1448" mass="151216">MSRLLFLALACLALASGAHAQTCSTEWENPVDGDWDDQTKWTNGVPTGSTSPGGADPCITVPGTYTVTLRPDDRANPILSTLTVGGASGTQTFVMGGYIRTTDVTIRARGRMEIIPRTVAGAFGGLDASGIVLVEGFLSMNHNRVFLTNRGSLEVASGGTLRGTNAARLGGPNGTFTIRGTLELADNARIDARTEVLGGTVRVTSGEGQLFVTGGGILQNATLDAASGATLIASGNYDVEGTLSGSPDGEVYFFRSTLTAEASGVTLNMTGTGLRFGLASGANFTTILTGGPVLNTGRLVFAQPNFFSRIRGTTLTNEGTLELEGDAGLADGAVIRNRPGGVIRMYETQFFQNPNNSVVRVENAGLLVREDTGPNEASARFVSVTLESLPGSEIRVLGNYLDLASGPNADTLPPGMTLTGNGMLRLAGLPIRSTYSPGTEANPIGMLRPRGSDTFVFAPEAITILDVAANGVSDRIFNALDFPASITFGGTLRVRVQPGFRPAIGDVWPIVVNQGSTVTGAFSSVEIEGGPPELSFVVDTSQPGSAFLRAVASASVSAPVASAPEGTPLAFVLTHPASPEAFTINVETGGTATLFEDYTLSATRGTVRARPNTTQTTVQVFPRRDANASEGDEIVTLRIVQGLDAAPGASPEASVTITDGPSNTALALDAITPARGGNIGSVTPTVFGTGFGPDATLRLVRGGTSIEASGVAVATGASGASGQFDLAGVAPGTYDLEVTSGGSTETLPNAFQVVEGVRAAPVWVEVTGTPTPRVGRWSTYTIHMGNDADVDLYDIGLLVRITAGIPFEFLEGIRDYNGTPASELDVAIDVDDAQVVPLYFHKLPARSSGSFRVRVLAAPPVTDGDGVGVAAELYPPDLTRASTYTGVLDTNELPYNFGLLAGAFEVMTFEFPPPDGNPRTLAPSGAPWASGAAKRDDSFGPYWDRDKPIEDYTDEQIFDEYDTAGRFNEWYGNDVEPQTQTTVENYAGWAVAPIAQEAAIAKGYSLVAGSAIIVSGVLTAWTIRSYGLKAHQILCSRGIPLPEECIEYLASQGITYDPNTGFETPFAGGKAGGSRDPNDKYGPIGEGGQRYYNPTEPSAYTIAFENLATTSFPAQEVVIVDSLDVNAFDLSTFSFGPIRWGASGVVTPPPGTKSFETEVNLMPDFNATLLITAALDEATGRVEWHFATLDVTTGDLPEDGLVGFLPPNVTSPEGEGSVGFTVQVRDDLASGATVENRAEIVFDVNEPIVTPVWSNTLDRVEPVSSVQPLAGTESSPLTLTLNGSDSGSGVEFYNVYASKDGGPFRLAGVSTNGTFEFEGENGSRYGFFSVAQDFVANTEGPKTEAEATTMVAVASDGAPAGPLALTLEAPRPNPARGLVRLRFGLPSAGAASMRVLDALGREVAVLAAGEAAAGWHVAEWQPDVASGVYVVELRAGDAVQVRRLTVVR</sequence>
<accession>A0A259U0Q6</accession>
<name>A0A259U0Q6_9BACT</name>
<dbReference type="Proteomes" id="UP000216446">
    <property type="component" value="Unassembled WGS sequence"/>
</dbReference>
<proteinExistence type="predicted"/>
<keyword evidence="4" id="KW-1185">Reference proteome</keyword>
<feature type="signal peptide" evidence="1">
    <location>
        <begin position="1"/>
        <end position="20"/>
    </location>
</feature>
<evidence type="ECO:0000259" key="2">
    <source>
        <dbReference type="Pfam" id="PF24595"/>
    </source>
</evidence>
<gene>
    <name evidence="3" type="ORF">BSZ36_11790</name>
</gene>
<keyword evidence="1" id="KW-0732">Signal</keyword>
<dbReference type="NCBIfam" id="TIGR04183">
    <property type="entry name" value="Por_Secre_tail"/>
    <property type="match status" value="1"/>
</dbReference>
<dbReference type="InterPro" id="IPR026444">
    <property type="entry name" value="Secre_tail"/>
</dbReference>
<dbReference type="RefSeq" id="WP_094549151.1">
    <property type="nucleotide sequence ID" value="NZ_MQWB01000001.1"/>
</dbReference>
<dbReference type="Gene3D" id="2.60.40.2030">
    <property type="match status" value="1"/>
</dbReference>
<dbReference type="EMBL" id="MQWB01000001">
    <property type="protein sequence ID" value="OZC03605.1"/>
    <property type="molecule type" value="Genomic_DNA"/>
</dbReference>